<organism evidence="2 3">
    <name type="scientific">Frankia nepalensis</name>
    <dbReference type="NCBI Taxonomy" id="1836974"/>
    <lineage>
        <taxon>Bacteria</taxon>
        <taxon>Bacillati</taxon>
        <taxon>Actinomycetota</taxon>
        <taxon>Actinomycetes</taxon>
        <taxon>Frankiales</taxon>
        <taxon>Frankiaceae</taxon>
        <taxon>Frankia</taxon>
    </lineage>
</organism>
<sequence length="273" mass="30140">MSVSVPTMYEVRVDGHLDDRWFGGLDGLVIARDTGHTSTLVCPVADQAQLHGLLGRLRDVGVTLLSLRVMPPVDGATAVGSQPALGRPLRTDRLILRPAGIDDADVTWRYRRLESVTEWTTSAPADLDAYRGIFGNPARLAATVVVELHQGAPVGQVIGDLMVRREDAWSQREVAGRARGAQAELGWALDPAHSGHGYATEAMRELIRHCFEDLGIRRVVASCFLDNEASWRLMERLGMRREVHAVRESLHRRGQWLDSVGYALLAEEWPTAP</sequence>
<gene>
    <name evidence="2" type="ORF">I7412_33200</name>
</gene>
<dbReference type="RefSeq" id="WP_203003801.1">
    <property type="nucleotide sequence ID" value="NZ_JADWYU010000109.1"/>
</dbReference>
<feature type="domain" description="N-acetyltransferase" evidence="1">
    <location>
        <begin position="94"/>
        <end position="267"/>
    </location>
</feature>
<dbReference type="EMBL" id="JAEACQ010000289">
    <property type="protein sequence ID" value="MBL7631933.1"/>
    <property type="molecule type" value="Genomic_DNA"/>
</dbReference>
<dbReference type="Gene3D" id="3.40.630.30">
    <property type="match status" value="1"/>
</dbReference>
<accession>A0A937USA4</accession>
<proteinExistence type="predicted"/>
<evidence type="ECO:0000259" key="1">
    <source>
        <dbReference type="PROSITE" id="PS51186"/>
    </source>
</evidence>
<protein>
    <submittedName>
        <fullName evidence="2">GNAT family N-acetyltransferase</fullName>
    </submittedName>
</protein>
<evidence type="ECO:0000313" key="3">
    <source>
        <dbReference type="Proteomes" id="UP000604475"/>
    </source>
</evidence>
<dbReference type="InterPro" id="IPR000182">
    <property type="entry name" value="GNAT_dom"/>
</dbReference>
<dbReference type="AlphaFoldDB" id="A0A937USA4"/>
<dbReference type="PANTHER" id="PTHR43792:SF1">
    <property type="entry name" value="N-ACETYLTRANSFERASE DOMAIN-CONTAINING PROTEIN"/>
    <property type="match status" value="1"/>
</dbReference>
<keyword evidence="3" id="KW-1185">Reference proteome</keyword>
<dbReference type="InterPro" id="IPR051531">
    <property type="entry name" value="N-acetyltransferase"/>
</dbReference>
<dbReference type="PROSITE" id="PS51186">
    <property type="entry name" value="GNAT"/>
    <property type="match status" value="1"/>
</dbReference>
<dbReference type="InterPro" id="IPR016181">
    <property type="entry name" value="Acyl_CoA_acyltransferase"/>
</dbReference>
<name>A0A937USA4_9ACTN</name>
<evidence type="ECO:0000313" key="2">
    <source>
        <dbReference type="EMBL" id="MBL7631933.1"/>
    </source>
</evidence>
<comment type="caution">
    <text evidence="2">The sequence shown here is derived from an EMBL/GenBank/DDBJ whole genome shotgun (WGS) entry which is preliminary data.</text>
</comment>
<reference evidence="2" key="1">
    <citation type="submission" date="2020-12" db="EMBL/GenBank/DDBJ databases">
        <title>Genomic characterization of non-nitrogen-fixing Frankia strains.</title>
        <authorList>
            <person name="Carlos-Shanley C."/>
            <person name="Guerra T."/>
            <person name="Hahn D."/>
        </authorList>
    </citation>
    <scope>NUCLEOTIDE SEQUENCE</scope>
    <source>
        <strain evidence="2">CN6</strain>
    </source>
</reference>
<dbReference type="Proteomes" id="UP000604475">
    <property type="component" value="Unassembled WGS sequence"/>
</dbReference>
<dbReference type="GO" id="GO:0016747">
    <property type="term" value="F:acyltransferase activity, transferring groups other than amino-acyl groups"/>
    <property type="evidence" value="ECO:0007669"/>
    <property type="project" value="InterPro"/>
</dbReference>
<dbReference type="PANTHER" id="PTHR43792">
    <property type="entry name" value="GNAT FAMILY, PUTATIVE (AFU_ORTHOLOGUE AFUA_3G00765)-RELATED-RELATED"/>
    <property type="match status" value="1"/>
</dbReference>
<dbReference type="Pfam" id="PF13302">
    <property type="entry name" value="Acetyltransf_3"/>
    <property type="match status" value="1"/>
</dbReference>
<dbReference type="SUPFAM" id="SSF55729">
    <property type="entry name" value="Acyl-CoA N-acyltransferases (Nat)"/>
    <property type="match status" value="1"/>
</dbReference>